<gene>
    <name evidence="8" type="ORF">CKAN_02745500</name>
</gene>
<keyword evidence="3" id="KW-0201">Cytochrome c-type biogenesis</keyword>
<dbReference type="Pfam" id="PF07727">
    <property type="entry name" value="RVT_2"/>
    <property type="match status" value="1"/>
</dbReference>
<evidence type="ECO:0000256" key="2">
    <source>
        <dbReference type="ARBA" id="ARBA00009186"/>
    </source>
</evidence>
<dbReference type="STRING" id="337451.A0A443Q4T1"/>
<dbReference type="InterPro" id="IPR003569">
    <property type="entry name" value="Cyt_c_biogenesis_plant"/>
</dbReference>
<feature type="domain" description="Reverse transcriptase Ty1/copia-type" evidence="7">
    <location>
        <begin position="426"/>
        <end position="524"/>
    </location>
</feature>
<dbReference type="PANTHER" id="PTHR43653">
    <property type="entry name" value="CYTOCHROME C ASSEMBLY PROTEIN-RELATED"/>
    <property type="match status" value="1"/>
</dbReference>
<dbReference type="GO" id="GO:0016020">
    <property type="term" value="C:membrane"/>
    <property type="evidence" value="ECO:0007669"/>
    <property type="project" value="InterPro"/>
</dbReference>
<dbReference type="GO" id="GO:0017004">
    <property type="term" value="P:cytochrome complex assembly"/>
    <property type="evidence" value="ECO:0007669"/>
    <property type="project" value="UniProtKB-KW"/>
</dbReference>
<dbReference type="GO" id="GO:0015232">
    <property type="term" value="F:heme transmembrane transporter activity"/>
    <property type="evidence" value="ECO:0007669"/>
    <property type="project" value="InterPro"/>
</dbReference>
<keyword evidence="4" id="KW-0496">Mitochondrion</keyword>
<dbReference type="InterPro" id="IPR002541">
    <property type="entry name" value="Cyt_c_assembly"/>
</dbReference>
<comment type="caution">
    <text evidence="8">The sequence shown here is derived from an EMBL/GenBank/DDBJ whole genome shotgun (WGS) entry which is preliminary data.</text>
</comment>
<evidence type="ECO:0000259" key="6">
    <source>
        <dbReference type="Pfam" id="PF01578"/>
    </source>
</evidence>
<dbReference type="PRINTS" id="PR01410">
    <property type="entry name" value="CCBIOGENESIS"/>
</dbReference>
<dbReference type="GO" id="GO:0005739">
    <property type="term" value="C:mitochondrion"/>
    <property type="evidence" value="ECO:0007669"/>
    <property type="project" value="UniProtKB-SubCell"/>
</dbReference>
<dbReference type="AlphaFoldDB" id="A0A443Q4T1"/>
<evidence type="ECO:0000259" key="7">
    <source>
        <dbReference type="Pfam" id="PF07727"/>
    </source>
</evidence>
<dbReference type="OrthoDB" id="8299755at2759"/>
<dbReference type="PANTHER" id="PTHR43653:SF1">
    <property type="entry name" value="CYTOCHROME C-TYPE BIOGENESIS PROTEIN CCMF"/>
    <property type="match status" value="1"/>
</dbReference>
<evidence type="ECO:0000256" key="3">
    <source>
        <dbReference type="ARBA" id="ARBA00022748"/>
    </source>
</evidence>
<dbReference type="PRINTS" id="PR01412">
    <property type="entry name" value="CCBSBIOGNSIS"/>
</dbReference>
<evidence type="ECO:0000313" key="8">
    <source>
        <dbReference type="EMBL" id="RWR97977.1"/>
    </source>
</evidence>
<evidence type="ECO:0000256" key="1">
    <source>
        <dbReference type="ARBA" id="ARBA00004173"/>
    </source>
</evidence>
<feature type="domain" description="Cytochrome c assembly protein" evidence="6">
    <location>
        <begin position="45"/>
        <end position="312"/>
    </location>
</feature>
<feature type="region of interest" description="Disordered" evidence="5">
    <location>
        <begin position="1"/>
        <end position="24"/>
    </location>
</feature>
<accession>A0A443Q4T1</accession>
<evidence type="ECO:0000313" key="9">
    <source>
        <dbReference type="Proteomes" id="UP000283530"/>
    </source>
</evidence>
<dbReference type="InterPro" id="IPR003567">
    <property type="entry name" value="Cyt_c_biogenesis"/>
</dbReference>
<comment type="subcellular location">
    <subcellularLocation>
        <location evidence="1">Mitochondrion</location>
    </subcellularLocation>
</comment>
<dbReference type="EMBL" id="QPKB01000320">
    <property type="protein sequence ID" value="RWR97977.1"/>
    <property type="molecule type" value="Genomic_DNA"/>
</dbReference>
<comment type="similarity">
    <text evidence="2">Belongs to the CcmF/CycK/Ccl1/NrfE/CcsA family.</text>
</comment>
<evidence type="ECO:0000256" key="4">
    <source>
        <dbReference type="ARBA" id="ARBA00023128"/>
    </source>
</evidence>
<dbReference type="GO" id="GO:0020037">
    <property type="term" value="F:heme binding"/>
    <property type="evidence" value="ECO:0007669"/>
    <property type="project" value="InterPro"/>
</dbReference>
<dbReference type="Proteomes" id="UP000283530">
    <property type="component" value="Unassembled WGS sequence"/>
</dbReference>
<reference evidence="8 9" key="1">
    <citation type="journal article" date="2019" name="Nat. Plants">
        <title>Stout camphor tree genome fills gaps in understanding of flowering plant genome evolution.</title>
        <authorList>
            <person name="Chaw S.M."/>
            <person name="Liu Y.C."/>
            <person name="Wu Y.W."/>
            <person name="Wang H.Y."/>
            <person name="Lin C.I."/>
            <person name="Wu C.S."/>
            <person name="Ke H.M."/>
            <person name="Chang L.Y."/>
            <person name="Hsu C.Y."/>
            <person name="Yang H.T."/>
            <person name="Sudianto E."/>
            <person name="Hsu M.H."/>
            <person name="Wu K.P."/>
            <person name="Wang L.N."/>
            <person name="Leebens-Mack J.H."/>
            <person name="Tsai I.J."/>
        </authorList>
    </citation>
    <scope>NUCLEOTIDE SEQUENCE [LARGE SCALE GENOMIC DNA]</scope>
    <source>
        <strain evidence="9">cv. Chaw 1501</strain>
        <tissue evidence="8">Young leaves</tissue>
    </source>
</reference>
<dbReference type="Pfam" id="PF01578">
    <property type="entry name" value="Cytochrom_C_asm"/>
    <property type="match status" value="1"/>
</dbReference>
<dbReference type="InterPro" id="IPR013103">
    <property type="entry name" value="RVT_2"/>
</dbReference>
<organism evidence="8 9">
    <name type="scientific">Cinnamomum micranthum f. kanehirae</name>
    <dbReference type="NCBI Taxonomy" id="337451"/>
    <lineage>
        <taxon>Eukaryota</taxon>
        <taxon>Viridiplantae</taxon>
        <taxon>Streptophyta</taxon>
        <taxon>Embryophyta</taxon>
        <taxon>Tracheophyta</taxon>
        <taxon>Spermatophyta</taxon>
        <taxon>Magnoliopsida</taxon>
        <taxon>Magnoliidae</taxon>
        <taxon>Laurales</taxon>
        <taxon>Lauraceae</taxon>
        <taxon>Cinnamomum</taxon>
    </lineage>
</organism>
<name>A0A443Q4T1_9MAGN</name>
<keyword evidence="9" id="KW-1185">Reference proteome</keyword>
<sequence>MSFAPLTNRGARRSRGSREGKRTHLLLHLARDEKERASSIDEQRSQSAVGIALFFSPFLSASSDPFVRNFFESTEPLEESNPVPQDPISAIHPPRIYAGDVASAMGFGLCRSKMMNGIVALHSPPMRKDAAEKNGTLLRSAGCVGSRITSELFTLKFKHVGAKCYPALLLRSNRSLLMLLRRRFFAFSSLWTGALMDTGREQAKRVVRNGKKDTTTSPLCWTAGANTVVSNQDQEPIRILILTCRWFLTAGISPGSWWAHHELGRGGWWFRDPVENASFMPRVLATARIHSVILPLLNSWTSLLNIVTLPCCVSGISSIRSGLLAPVHSSATDDTRGIFLWRFFLLMTGISMILFSQMKQQASVRRTYKKEKVVARSTLVHLRHSARAQARPVMLWKNLAYCWAGYSEPAMGCLISSLASSSTGCSKSFLHGDLHEEVYMSPPPGFSIKGEQGKVFILKKAIYGLKQSPRAWFERFSGALVEIGFQRSSADHSVFVKRRKEGTTILVVYVYDIVLTGDDSEAIEE</sequence>
<protein>
    <submittedName>
        <fullName evidence="8">Cytochrome c maturation protein CcmFN mitochondrion</fullName>
    </submittedName>
</protein>
<proteinExistence type="inferred from homology"/>
<evidence type="ECO:0000256" key="5">
    <source>
        <dbReference type="SAM" id="MobiDB-lite"/>
    </source>
</evidence>